<dbReference type="AlphaFoldDB" id="A0AA37TAK6"/>
<gene>
    <name evidence="2" type="ORF">GCM10007890_18740</name>
</gene>
<evidence type="ECO:0000256" key="1">
    <source>
        <dbReference type="SAM" id="Phobius"/>
    </source>
</evidence>
<keyword evidence="1" id="KW-1133">Transmembrane helix</keyword>
<protein>
    <submittedName>
        <fullName evidence="2">Uncharacterized protein</fullName>
    </submittedName>
</protein>
<feature type="transmembrane region" description="Helical" evidence="1">
    <location>
        <begin position="210"/>
        <end position="230"/>
    </location>
</feature>
<dbReference type="EMBL" id="BSPL01000011">
    <property type="protein sequence ID" value="GLS69861.1"/>
    <property type="molecule type" value="Genomic_DNA"/>
</dbReference>
<sequence>MGVLMRSPAPMPLPAVLSPTAPSRSNENASPAIGAAGFAAVLIAVGSHHEAWFDEAQAWLLARDSALPDLLLHRLHYEGTPGLWHMLLWLASHAGYPFLGLWLISSAIAVSGAFLVLRTAPFPVWLRLGIIGSYFFAYQYSVVARSYALDLLLMPLAALLFPRRATQPMPYAIVLGLLANANAHSFMVAGTLYAEAILLALHAGNWRQSAFYRSTALFVFLALCAILQAWPASDVSFNASGIDFDRSGRLLREAFVDRVGFGTHDAPFEVQKLASVLILLPSLILFRRAGTFILVGSLALSLLVFSALQPTNVWHSGILFLVWIFGLWISWPTLNACSRSLRGLVLTSVAALVLLQDAQTAAAWIREVREPYSSGLGAAAIVRAARERDPAVRVAAVGFKAFSLQPWFNHNVFANYDGGRSRPAFYVWQRQQAFSPNVELSFFRTTLAGRYELIALSTDLPTGSDLKDYVLAGSENGYCPTARVSGHLIWKAYRREDDGILFFERCPT</sequence>
<feature type="transmembrane region" description="Helical" evidence="1">
    <location>
        <begin position="94"/>
        <end position="117"/>
    </location>
</feature>
<feature type="transmembrane region" description="Helical" evidence="1">
    <location>
        <begin position="124"/>
        <end position="141"/>
    </location>
</feature>
<dbReference type="Proteomes" id="UP001157440">
    <property type="component" value="Unassembled WGS sequence"/>
</dbReference>
<proteinExistence type="predicted"/>
<organism evidence="2 3">
    <name type="scientific">Methylobacterium tardum</name>
    <dbReference type="NCBI Taxonomy" id="374432"/>
    <lineage>
        <taxon>Bacteria</taxon>
        <taxon>Pseudomonadati</taxon>
        <taxon>Pseudomonadota</taxon>
        <taxon>Alphaproteobacteria</taxon>
        <taxon>Hyphomicrobiales</taxon>
        <taxon>Methylobacteriaceae</taxon>
        <taxon>Methylobacterium</taxon>
    </lineage>
</organism>
<comment type="caution">
    <text evidence="2">The sequence shown here is derived from an EMBL/GenBank/DDBJ whole genome shotgun (WGS) entry which is preliminary data.</text>
</comment>
<name>A0AA37TAK6_9HYPH</name>
<feature type="transmembrane region" description="Helical" evidence="1">
    <location>
        <begin position="289"/>
        <end position="308"/>
    </location>
</feature>
<evidence type="ECO:0000313" key="2">
    <source>
        <dbReference type="EMBL" id="GLS69861.1"/>
    </source>
</evidence>
<keyword evidence="1" id="KW-0812">Transmembrane</keyword>
<accession>A0AA37TAK6</accession>
<feature type="transmembrane region" description="Helical" evidence="1">
    <location>
        <begin position="314"/>
        <end position="331"/>
    </location>
</feature>
<feature type="transmembrane region" description="Helical" evidence="1">
    <location>
        <begin position="186"/>
        <end position="204"/>
    </location>
</feature>
<keyword evidence="3" id="KW-1185">Reference proteome</keyword>
<reference evidence="3" key="1">
    <citation type="journal article" date="2019" name="Int. J. Syst. Evol. Microbiol.">
        <title>The Global Catalogue of Microorganisms (GCM) 10K type strain sequencing project: providing services to taxonomists for standard genome sequencing and annotation.</title>
        <authorList>
            <consortium name="The Broad Institute Genomics Platform"/>
            <consortium name="The Broad Institute Genome Sequencing Center for Infectious Disease"/>
            <person name="Wu L."/>
            <person name="Ma J."/>
        </authorList>
    </citation>
    <scope>NUCLEOTIDE SEQUENCE [LARGE SCALE GENOMIC DNA]</scope>
    <source>
        <strain evidence="3">NBRC 103632</strain>
    </source>
</reference>
<keyword evidence="1" id="KW-0472">Membrane</keyword>
<evidence type="ECO:0000313" key="3">
    <source>
        <dbReference type="Proteomes" id="UP001157440"/>
    </source>
</evidence>